<protein>
    <submittedName>
        <fullName evidence="4">Coenzyme F420 hydrogenase subunit beta</fullName>
        <ecNumber evidence="4">1.12.98.1</ecNumber>
    </submittedName>
</protein>
<feature type="signal peptide" evidence="1">
    <location>
        <begin position="1"/>
        <end position="19"/>
    </location>
</feature>
<proteinExistence type="predicted"/>
<organism evidence="4 5">
    <name type="scientific">Fistulifera solaris</name>
    <name type="common">Oleaginous diatom</name>
    <dbReference type="NCBI Taxonomy" id="1519565"/>
    <lineage>
        <taxon>Eukaryota</taxon>
        <taxon>Sar</taxon>
        <taxon>Stramenopiles</taxon>
        <taxon>Ochrophyta</taxon>
        <taxon>Bacillariophyta</taxon>
        <taxon>Bacillariophyceae</taxon>
        <taxon>Bacillariophycidae</taxon>
        <taxon>Naviculales</taxon>
        <taxon>Naviculaceae</taxon>
        <taxon>Fistulifera</taxon>
    </lineage>
</organism>
<comment type="caution">
    <text evidence="4">The sequence shown here is derived from an EMBL/GenBank/DDBJ whole genome shotgun (WGS) entry which is preliminary data.</text>
</comment>
<feature type="chain" id="PRO_5013323587" evidence="1">
    <location>
        <begin position="20"/>
        <end position="485"/>
    </location>
</feature>
<dbReference type="GO" id="GO:0050454">
    <property type="term" value="F:coenzyme F420 hydrogenase activity"/>
    <property type="evidence" value="ECO:0007669"/>
    <property type="project" value="UniProtKB-EC"/>
</dbReference>
<dbReference type="Proteomes" id="UP000198406">
    <property type="component" value="Unassembled WGS sequence"/>
</dbReference>
<name>A0A1Z5JGZ4_FISSO</name>
<dbReference type="Pfam" id="PF04422">
    <property type="entry name" value="FrhB_FdhB_N"/>
    <property type="match status" value="1"/>
</dbReference>
<accession>A0A1Z5JGZ4</accession>
<dbReference type="InterPro" id="IPR045220">
    <property type="entry name" value="FRHB/FDHB/HCAR-like"/>
</dbReference>
<evidence type="ECO:0000259" key="2">
    <source>
        <dbReference type="Pfam" id="PF04422"/>
    </source>
</evidence>
<reference evidence="4 5" key="1">
    <citation type="journal article" date="2015" name="Plant Cell">
        <title>Oil accumulation by the oleaginous diatom Fistulifera solaris as revealed by the genome and transcriptome.</title>
        <authorList>
            <person name="Tanaka T."/>
            <person name="Maeda Y."/>
            <person name="Veluchamy A."/>
            <person name="Tanaka M."/>
            <person name="Abida H."/>
            <person name="Marechal E."/>
            <person name="Bowler C."/>
            <person name="Muto M."/>
            <person name="Sunaga Y."/>
            <person name="Tanaka M."/>
            <person name="Yoshino T."/>
            <person name="Taniguchi T."/>
            <person name="Fukuda Y."/>
            <person name="Nemoto M."/>
            <person name="Matsumoto M."/>
            <person name="Wong P.S."/>
            <person name="Aburatani S."/>
            <person name="Fujibuchi W."/>
        </authorList>
    </citation>
    <scope>NUCLEOTIDE SEQUENCE [LARGE SCALE GENOMIC DNA]</scope>
    <source>
        <strain evidence="4 5">JPCC DA0580</strain>
    </source>
</reference>
<feature type="domain" description="Coenzyme F420 hydrogenase/dehydrogenase beta subunit N-terminal" evidence="2">
    <location>
        <begin position="128"/>
        <end position="192"/>
    </location>
</feature>
<keyword evidence="1" id="KW-0732">Signal</keyword>
<dbReference type="OrthoDB" id="191568at2759"/>
<evidence type="ECO:0000313" key="5">
    <source>
        <dbReference type="Proteomes" id="UP000198406"/>
    </source>
</evidence>
<gene>
    <name evidence="4" type="ORF">FisN_17Hh213</name>
</gene>
<evidence type="ECO:0000256" key="1">
    <source>
        <dbReference type="SAM" id="SignalP"/>
    </source>
</evidence>
<dbReference type="GO" id="GO:0052592">
    <property type="term" value="F:oxidoreductase activity, acting on CH or CH2 groups, with an iron-sulfur protein as acceptor"/>
    <property type="evidence" value="ECO:0007669"/>
    <property type="project" value="TreeGrafter"/>
</dbReference>
<dbReference type="InParanoid" id="A0A1Z5JGZ4"/>
<evidence type="ECO:0000313" key="4">
    <source>
        <dbReference type="EMBL" id="GAX13273.1"/>
    </source>
</evidence>
<dbReference type="EMBL" id="BDSP01000061">
    <property type="protein sequence ID" value="GAX13273.1"/>
    <property type="molecule type" value="Genomic_DNA"/>
</dbReference>
<dbReference type="EC" id="1.12.98.1" evidence="4"/>
<dbReference type="PANTHER" id="PTHR31332">
    <property type="entry name" value="7-HYDROXYMETHYL CHLOROPHYLL A REDUCTASE, CHLOROPLASTIC"/>
    <property type="match status" value="1"/>
</dbReference>
<dbReference type="AlphaFoldDB" id="A0A1Z5JGZ4"/>
<dbReference type="InterPro" id="IPR007516">
    <property type="entry name" value="Co_F420_Hydgase/DH_bsu_N"/>
</dbReference>
<dbReference type="Pfam" id="PF04432">
    <property type="entry name" value="FrhB_FdhB_C"/>
    <property type="match status" value="1"/>
</dbReference>
<evidence type="ECO:0000259" key="3">
    <source>
        <dbReference type="Pfam" id="PF04432"/>
    </source>
</evidence>
<dbReference type="PANTHER" id="PTHR31332:SF0">
    <property type="entry name" value="7-HYDROXYMETHYL CHLOROPHYLL A REDUCTASE, CHLOROPLASTIC"/>
    <property type="match status" value="1"/>
</dbReference>
<dbReference type="InterPro" id="IPR007525">
    <property type="entry name" value="FrhB_FdhB_C"/>
</dbReference>
<sequence>MNLPFLVACLFIIVRQTLSFRSPQTSLQPLSRRGAAGRPLDYATGWPQKFPAKDHCSRCGLCETTFVSRVKDACALLPETGMSRMHDLEVKVHGRSRNTHHAMDTADEGRFGVLHEEMKLVKGVGMNDSQWTGVVTSIALSMLEAKKVDAVVCIAGEQDSWATPEAIVAKSAEQILRGRGVKPSLAPSLKVLDEIKEDRSIRKLLFCGVGCSVQAFRAIQDDLDLDEVYVLGTNCVDNSPTPKAAENFVRVGLGLKDIEEVKGYEFMQDFRVHAKTSDGYLTKPYFCLPGVIAKPSIATSCLACFDYTNGLADVVVGYMGAPLDSGRRMDESFQTLTIRNQKGADMIETTRKRGLLSIGPTATGKGSFEDFALSTLKSDAIVQSMIGGSIMEKGLPDWLGTMLAFLLQRIGPTGINFARYSIDYHILRNYMHVVGEWGETSAKKFVPAYAQKIIKKYLEKDSMTNLLSQIHQNSEYSSRKSRDPY</sequence>
<keyword evidence="4" id="KW-0560">Oxidoreductase</keyword>
<keyword evidence="5" id="KW-1185">Reference proteome</keyword>
<feature type="domain" description="Coenzyme F420 hydrogenase/dehydrogenase beta subunit C-terminal" evidence="3">
    <location>
        <begin position="202"/>
        <end position="360"/>
    </location>
</feature>